<dbReference type="Pfam" id="PF06961">
    <property type="entry name" value="DUF1294"/>
    <property type="match status" value="1"/>
</dbReference>
<dbReference type="RefSeq" id="WP_148958120.1">
    <property type="nucleotide sequence ID" value="NZ_JAYLVX010000005.1"/>
</dbReference>
<evidence type="ECO:0000313" key="3">
    <source>
        <dbReference type="Proteomes" id="UP000324326"/>
    </source>
</evidence>
<proteinExistence type="predicted"/>
<protein>
    <submittedName>
        <fullName evidence="2">DUF1294 domain-containing protein</fullName>
    </submittedName>
</protein>
<feature type="transmembrane region" description="Helical" evidence="1">
    <location>
        <begin position="64"/>
        <end position="86"/>
    </location>
</feature>
<dbReference type="EMBL" id="QSND01000004">
    <property type="protein sequence ID" value="KAA6448658.1"/>
    <property type="molecule type" value="Genomic_DNA"/>
</dbReference>
<keyword evidence="1" id="KW-1133">Transmembrane helix</keyword>
<sequence length="87" mass="10012">MNIALIYLILINGYGFILMKTDKQRAVKNQWRVSERRIWLTAAVFGSAGVWLGMLRFRHKTKHLSFALGIPFLLIVQAVLTGFYTIN</sequence>
<gene>
    <name evidence="2" type="ORF">DX927_19050</name>
</gene>
<dbReference type="Proteomes" id="UP000324326">
    <property type="component" value="Unassembled WGS sequence"/>
</dbReference>
<dbReference type="InterPro" id="IPR010718">
    <property type="entry name" value="DUF1294"/>
</dbReference>
<name>A0A5M8RMD3_9BACI</name>
<keyword evidence="1" id="KW-0472">Membrane</keyword>
<comment type="caution">
    <text evidence="2">The sequence shown here is derived from an EMBL/GenBank/DDBJ whole genome shotgun (WGS) entry which is preliminary data.</text>
</comment>
<reference evidence="2 3" key="1">
    <citation type="submission" date="2018-08" db="EMBL/GenBank/DDBJ databases">
        <title>Bacillus phenotypic plasticity.</title>
        <authorList>
            <person name="Hurtado E."/>
        </authorList>
    </citation>
    <scope>NUCLEOTIDE SEQUENCE [LARGE SCALE GENOMIC DNA]</scope>
    <source>
        <strain evidence="2 3">427</strain>
    </source>
</reference>
<keyword evidence="1" id="KW-0812">Transmembrane</keyword>
<dbReference type="STRING" id="1925020.BTA30_19465"/>
<evidence type="ECO:0000256" key="1">
    <source>
        <dbReference type="SAM" id="Phobius"/>
    </source>
</evidence>
<feature type="transmembrane region" description="Helical" evidence="1">
    <location>
        <begin position="39"/>
        <end position="57"/>
    </location>
</feature>
<accession>A0A5M8RMD3</accession>
<evidence type="ECO:0000313" key="2">
    <source>
        <dbReference type="EMBL" id="KAA6448658.1"/>
    </source>
</evidence>
<dbReference type="AlphaFoldDB" id="A0A5M8RMD3"/>
<organism evidence="2 3">
    <name type="scientific">Bacillus swezeyi</name>
    <dbReference type="NCBI Taxonomy" id="1925020"/>
    <lineage>
        <taxon>Bacteria</taxon>
        <taxon>Bacillati</taxon>
        <taxon>Bacillota</taxon>
        <taxon>Bacilli</taxon>
        <taxon>Bacillales</taxon>
        <taxon>Bacillaceae</taxon>
        <taxon>Bacillus</taxon>
    </lineage>
</organism>